<dbReference type="GO" id="GO:0072583">
    <property type="term" value="P:clathrin-dependent endocytosis"/>
    <property type="evidence" value="ECO:0007669"/>
    <property type="project" value="InterPro"/>
</dbReference>
<dbReference type="SMART" id="SM00273">
    <property type="entry name" value="ENTH"/>
    <property type="match status" value="1"/>
</dbReference>
<gene>
    <name evidence="6" type="ORF">SI7747_05006663</name>
</gene>
<dbReference type="Proteomes" id="UP001189122">
    <property type="component" value="Unassembled WGS sequence"/>
</dbReference>
<dbReference type="GO" id="GO:0032050">
    <property type="term" value="F:clathrin heavy chain binding"/>
    <property type="evidence" value="ECO:0007669"/>
    <property type="project" value="TreeGrafter"/>
</dbReference>
<evidence type="ECO:0000313" key="7">
    <source>
        <dbReference type="Proteomes" id="UP001189122"/>
    </source>
</evidence>
<dbReference type="InterPro" id="IPR011417">
    <property type="entry name" value="ANTH_dom"/>
</dbReference>
<dbReference type="SUPFAM" id="SSF89009">
    <property type="entry name" value="GAT-like domain"/>
    <property type="match status" value="1"/>
</dbReference>
<proteinExistence type="predicted"/>
<reference evidence="6 7" key="1">
    <citation type="submission" date="2019-12" db="EMBL/GenBank/DDBJ databases">
        <authorList>
            <person name="Scholz U."/>
            <person name="Mascher M."/>
            <person name="Fiebig A."/>
        </authorList>
    </citation>
    <scope>NUCLEOTIDE SEQUENCE</scope>
</reference>
<feature type="domain" description="ENTH" evidence="5">
    <location>
        <begin position="27"/>
        <end position="154"/>
    </location>
</feature>
<dbReference type="PANTHER" id="PTHR22951:SF70">
    <property type="entry name" value="OS11G0244600 PROTEIN"/>
    <property type="match status" value="1"/>
</dbReference>
<keyword evidence="7" id="KW-1185">Reference proteome</keyword>
<comment type="subcellular location">
    <subcellularLocation>
        <location evidence="1">Cytoplasmic vesicle</location>
        <location evidence="1">Clathrin-coated vesicle</location>
    </subcellularLocation>
    <subcellularLocation>
        <location evidence="2">Golgi apparatus</location>
    </subcellularLocation>
</comment>
<dbReference type="Gene3D" id="1.20.58.150">
    <property type="entry name" value="ANTH domain"/>
    <property type="match status" value="1"/>
</dbReference>
<dbReference type="PANTHER" id="PTHR22951">
    <property type="entry name" value="CLATHRIN ASSEMBLY PROTEIN"/>
    <property type="match status" value="1"/>
</dbReference>
<protein>
    <recommendedName>
        <fullName evidence="5">ENTH domain-containing protein</fullName>
    </recommendedName>
</protein>
<dbReference type="GO" id="GO:0005794">
    <property type="term" value="C:Golgi apparatus"/>
    <property type="evidence" value="ECO:0007669"/>
    <property type="project" value="UniProtKB-SubCell"/>
</dbReference>
<organism evidence="6">
    <name type="scientific">Spirodela intermedia</name>
    <name type="common">Intermediate duckweed</name>
    <dbReference type="NCBI Taxonomy" id="51605"/>
    <lineage>
        <taxon>Eukaryota</taxon>
        <taxon>Viridiplantae</taxon>
        <taxon>Streptophyta</taxon>
        <taxon>Embryophyta</taxon>
        <taxon>Tracheophyta</taxon>
        <taxon>Spermatophyta</taxon>
        <taxon>Magnoliopsida</taxon>
        <taxon>Liliopsida</taxon>
        <taxon>Araceae</taxon>
        <taxon>Lemnoideae</taxon>
        <taxon>Spirodela</taxon>
    </lineage>
</organism>
<dbReference type="InterPro" id="IPR013809">
    <property type="entry name" value="ENTH"/>
</dbReference>
<accession>A0A7I8ITG1</accession>
<sequence length="326" mass="35337">MDVKGKLRLALGSLKDQAAIGKAVISGQNGVAGDMDVAILRCTDRADAPVDDKYVHELLFLAGNSPGAVVVLAGKISRRLEATRDGVVALKTLVLLHRLLRGGDRRFELSLCDAHAAGDLPLDLRWFPAASFLRRYAAFLEERMGWGINAAGSLEPVRPAAPPSSGEAVLLLRRLSRCQTLLDRVVNCAPASNYVTGPDRLTRSALSIVLRESFRVYASFSEDFHAVRISSDSGGGGLRGASARRIAEKAATQTPKLRDFYDECKRIIAGKNLDYPYVRIITAGDLPAASLGGGSRRPRRRLLRRRSSCGGWRLRSARSGWPSTTS</sequence>
<dbReference type="PROSITE" id="PS50942">
    <property type="entry name" value="ENTH"/>
    <property type="match status" value="1"/>
</dbReference>
<keyword evidence="4" id="KW-0968">Cytoplasmic vesicle</keyword>
<dbReference type="EMBL" id="CACRZD030000005">
    <property type="protein sequence ID" value="CAA6660244.1"/>
    <property type="molecule type" value="Genomic_DNA"/>
</dbReference>
<dbReference type="GO" id="GO:0030136">
    <property type="term" value="C:clathrin-coated vesicle"/>
    <property type="evidence" value="ECO:0007669"/>
    <property type="project" value="UniProtKB-SubCell"/>
</dbReference>
<dbReference type="GO" id="GO:0006900">
    <property type="term" value="P:vesicle budding from membrane"/>
    <property type="evidence" value="ECO:0007669"/>
    <property type="project" value="TreeGrafter"/>
</dbReference>
<evidence type="ECO:0000256" key="2">
    <source>
        <dbReference type="ARBA" id="ARBA00004555"/>
    </source>
</evidence>
<evidence type="ECO:0000256" key="1">
    <source>
        <dbReference type="ARBA" id="ARBA00004132"/>
    </source>
</evidence>
<dbReference type="AlphaFoldDB" id="A0A7I8ITG1"/>
<keyword evidence="3" id="KW-0333">Golgi apparatus</keyword>
<dbReference type="GO" id="GO:0000149">
    <property type="term" value="F:SNARE binding"/>
    <property type="evidence" value="ECO:0007669"/>
    <property type="project" value="TreeGrafter"/>
</dbReference>
<dbReference type="SUPFAM" id="SSF48464">
    <property type="entry name" value="ENTH/VHS domain"/>
    <property type="match status" value="1"/>
</dbReference>
<evidence type="ECO:0000313" key="6">
    <source>
        <dbReference type="EMBL" id="CAA2620494.1"/>
    </source>
</evidence>
<dbReference type="InterPro" id="IPR014712">
    <property type="entry name" value="ANTH_dom_sf"/>
</dbReference>
<evidence type="ECO:0000256" key="4">
    <source>
        <dbReference type="ARBA" id="ARBA00023329"/>
    </source>
</evidence>
<dbReference type="GO" id="GO:0005905">
    <property type="term" value="C:clathrin-coated pit"/>
    <property type="evidence" value="ECO:0007669"/>
    <property type="project" value="TreeGrafter"/>
</dbReference>
<dbReference type="GO" id="GO:0005545">
    <property type="term" value="F:1-phosphatidylinositol binding"/>
    <property type="evidence" value="ECO:0007669"/>
    <property type="project" value="InterPro"/>
</dbReference>
<evidence type="ECO:0000256" key="3">
    <source>
        <dbReference type="ARBA" id="ARBA00023034"/>
    </source>
</evidence>
<dbReference type="Pfam" id="PF07651">
    <property type="entry name" value="ANTH"/>
    <property type="match status" value="1"/>
</dbReference>
<dbReference type="EMBL" id="LR743592">
    <property type="protein sequence ID" value="CAA2620494.1"/>
    <property type="molecule type" value="Genomic_DNA"/>
</dbReference>
<dbReference type="InterPro" id="IPR008942">
    <property type="entry name" value="ENTH_VHS"/>
</dbReference>
<name>A0A7I8ITG1_SPIIN</name>
<dbReference type="GO" id="GO:0005546">
    <property type="term" value="F:phosphatidylinositol-4,5-bisphosphate binding"/>
    <property type="evidence" value="ECO:0007669"/>
    <property type="project" value="TreeGrafter"/>
</dbReference>
<dbReference type="InterPro" id="IPR045192">
    <property type="entry name" value="AP180-like"/>
</dbReference>
<evidence type="ECO:0000259" key="5">
    <source>
        <dbReference type="PROSITE" id="PS50942"/>
    </source>
</evidence>
<dbReference type="Gene3D" id="1.25.40.90">
    <property type="match status" value="1"/>
</dbReference>
<dbReference type="GO" id="GO:0048268">
    <property type="term" value="P:clathrin coat assembly"/>
    <property type="evidence" value="ECO:0007669"/>
    <property type="project" value="InterPro"/>
</dbReference>